<evidence type="ECO:0008006" key="5">
    <source>
        <dbReference type="Google" id="ProtNLM"/>
    </source>
</evidence>
<dbReference type="EMBL" id="JACHVQ010000003">
    <property type="protein sequence ID" value="MBB2893563.1"/>
    <property type="molecule type" value="Genomic_DNA"/>
</dbReference>
<comment type="caution">
    <text evidence="3">The sequence shown here is derived from an EMBL/GenBank/DDBJ whole genome shotgun (WGS) entry which is preliminary data.</text>
</comment>
<accession>A0A839NBE6</accession>
<feature type="signal peptide" evidence="2">
    <location>
        <begin position="1"/>
        <end position="28"/>
    </location>
</feature>
<gene>
    <name evidence="3" type="ORF">FHU39_003594</name>
</gene>
<name>A0A839NBE6_9MICO</name>
<keyword evidence="2" id="KW-0732">Signal</keyword>
<sequence length="336" mass="35030">MRRATAVLAAVIATAALGACSSSGSSGASTSPGGTAARTAPTSTAAVAPTDAQLWKRSICNRIDVGKVAETAGPHYRAAAPRRTVRSDVGRPAIDYCAVTLKNSAGTDPATMYFGVSAATWSATQWDTYVRARVNGDYVTQDARYGERLRVDGQDMLVERGPGATRVLLHVGDRILAVADSTVGLTSHQLGAELDLALPLADTADAWPAQIVQPGCTAADTAAAAALGAAPTIRRDQDIDGEQTCRWATRGEYVTVEGDDGPANWPVVVRSMQRRWPNAQRVEGVGSAAVFTGRSNGEPPTLRIATEHHLVLVRGFGGHVGKATLTAVGKAIVGNY</sequence>
<proteinExistence type="predicted"/>
<organism evidence="3 4">
    <name type="scientific">Flexivirga oryzae</name>
    <dbReference type="NCBI Taxonomy" id="1794944"/>
    <lineage>
        <taxon>Bacteria</taxon>
        <taxon>Bacillati</taxon>
        <taxon>Actinomycetota</taxon>
        <taxon>Actinomycetes</taxon>
        <taxon>Micrococcales</taxon>
        <taxon>Dermacoccaceae</taxon>
        <taxon>Flexivirga</taxon>
    </lineage>
</organism>
<dbReference type="RefSeq" id="WP_183322040.1">
    <property type="nucleotide sequence ID" value="NZ_JACHVQ010000003.1"/>
</dbReference>
<dbReference type="PROSITE" id="PS51257">
    <property type="entry name" value="PROKAR_LIPOPROTEIN"/>
    <property type="match status" value="1"/>
</dbReference>
<dbReference type="Proteomes" id="UP000559182">
    <property type="component" value="Unassembled WGS sequence"/>
</dbReference>
<protein>
    <recommendedName>
        <fullName evidence="5">DUF3558 domain-containing protein</fullName>
    </recommendedName>
</protein>
<evidence type="ECO:0000313" key="3">
    <source>
        <dbReference type="EMBL" id="MBB2893563.1"/>
    </source>
</evidence>
<feature type="region of interest" description="Disordered" evidence="1">
    <location>
        <begin position="20"/>
        <end position="43"/>
    </location>
</feature>
<keyword evidence="4" id="KW-1185">Reference proteome</keyword>
<dbReference type="AlphaFoldDB" id="A0A839NBE6"/>
<evidence type="ECO:0000256" key="1">
    <source>
        <dbReference type="SAM" id="MobiDB-lite"/>
    </source>
</evidence>
<reference evidence="3 4" key="1">
    <citation type="submission" date="2020-08" db="EMBL/GenBank/DDBJ databases">
        <title>Sequencing the genomes of 1000 actinobacteria strains.</title>
        <authorList>
            <person name="Klenk H.-P."/>
        </authorList>
    </citation>
    <scope>NUCLEOTIDE SEQUENCE [LARGE SCALE GENOMIC DNA]</scope>
    <source>
        <strain evidence="3 4">DSM 105369</strain>
    </source>
</reference>
<evidence type="ECO:0000256" key="2">
    <source>
        <dbReference type="SAM" id="SignalP"/>
    </source>
</evidence>
<evidence type="ECO:0000313" key="4">
    <source>
        <dbReference type="Proteomes" id="UP000559182"/>
    </source>
</evidence>
<feature type="chain" id="PRO_5032979035" description="DUF3558 domain-containing protein" evidence="2">
    <location>
        <begin position="29"/>
        <end position="336"/>
    </location>
</feature>